<feature type="compositionally biased region" description="Low complexity" evidence="5">
    <location>
        <begin position="245"/>
        <end position="255"/>
    </location>
</feature>
<dbReference type="Proteomes" id="UP000298030">
    <property type="component" value="Unassembled WGS sequence"/>
</dbReference>
<evidence type="ECO:0000313" key="9">
    <source>
        <dbReference type="Proteomes" id="UP000298030"/>
    </source>
</evidence>
<dbReference type="OrthoDB" id="3068188at2759"/>
<dbReference type="GO" id="GO:0016020">
    <property type="term" value="C:membrane"/>
    <property type="evidence" value="ECO:0007669"/>
    <property type="project" value="UniProtKB-SubCell"/>
</dbReference>
<gene>
    <name evidence="8" type="ORF">FA13DRAFT_1730361</name>
</gene>
<protein>
    <recommendedName>
        <fullName evidence="10">Mid2 domain-containing protein</fullName>
    </recommendedName>
</protein>
<feature type="chain" id="PRO_5021207926" description="Mid2 domain-containing protein" evidence="7">
    <location>
        <begin position="29"/>
        <end position="439"/>
    </location>
</feature>
<evidence type="ECO:0000256" key="1">
    <source>
        <dbReference type="ARBA" id="ARBA00004167"/>
    </source>
</evidence>
<keyword evidence="4 6" id="KW-0472">Membrane</keyword>
<dbReference type="EMBL" id="QPFP01000012">
    <property type="protein sequence ID" value="TEB33357.1"/>
    <property type="molecule type" value="Genomic_DNA"/>
</dbReference>
<evidence type="ECO:0000256" key="6">
    <source>
        <dbReference type="SAM" id="Phobius"/>
    </source>
</evidence>
<keyword evidence="7" id="KW-0732">Signal</keyword>
<feature type="compositionally biased region" description="Basic residues" evidence="5">
    <location>
        <begin position="335"/>
        <end position="350"/>
    </location>
</feature>
<feature type="transmembrane region" description="Helical" evidence="6">
    <location>
        <begin position="169"/>
        <end position="195"/>
    </location>
</feature>
<feature type="signal peptide" evidence="7">
    <location>
        <begin position="1"/>
        <end position="28"/>
    </location>
</feature>
<dbReference type="PANTHER" id="PTHR15549">
    <property type="entry name" value="PAIRED IMMUNOGLOBULIN-LIKE TYPE 2 RECEPTOR"/>
    <property type="match status" value="1"/>
</dbReference>
<evidence type="ECO:0000256" key="2">
    <source>
        <dbReference type="ARBA" id="ARBA00022692"/>
    </source>
</evidence>
<feature type="region of interest" description="Disordered" evidence="5">
    <location>
        <begin position="207"/>
        <end position="399"/>
    </location>
</feature>
<organism evidence="8 9">
    <name type="scientific">Coprinellus micaceus</name>
    <name type="common">Glistening ink-cap mushroom</name>
    <name type="synonym">Coprinus micaceus</name>
    <dbReference type="NCBI Taxonomy" id="71717"/>
    <lineage>
        <taxon>Eukaryota</taxon>
        <taxon>Fungi</taxon>
        <taxon>Dikarya</taxon>
        <taxon>Basidiomycota</taxon>
        <taxon>Agaricomycotina</taxon>
        <taxon>Agaricomycetes</taxon>
        <taxon>Agaricomycetidae</taxon>
        <taxon>Agaricales</taxon>
        <taxon>Agaricineae</taxon>
        <taxon>Psathyrellaceae</taxon>
        <taxon>Coprinellus</taxon>
    </lineage>
</organism>
<evidence type="ECO:0000256" key="7">
    <source>
        <dbReference type="SAM" id="SignalP"/>
    </source>
</evidence>
<dbReference type="InterPro" id="IPR051694">
    <property type="entry name" value="Immunoregulatory_rcpt-like"/>
</dbReference>
<evidence type="ECO:0000256" key="5">
    <source>
        <dbReference type="SAM" id="MobiDB-lite"/>
    </source>
</evidence>
<accession>A0A4Y7TGR3</accession>
<feature type="compositionally biased region" description="Polar residues" evidence="5">
    <location>
        <begin position="301"/>
        <end position="326"/>
    </location>
</feature>
<dbReference type="STRING" id="71717.A0A4Y7TGR3"/>
<comment type="caution">
    <text evidence="8">The sequence shown here is derived from an EMBL/GenBank/DDBJ whole genome shotgun (WGS) entry which is preliminary data.</text>
</comment>
<evidence type="ECO:0000256" key="4">
    <source>
        <dbReference type="ARBA" id="ARBA00023136"/>
    </source>
</evidence>
<feature type="compositionally biased region" description="Basic and acidic residues" evidence="5">
    <location>
        <begin position="355"/>
        <end position="380"/>
    </location>
</feature>
<keyword evidence="3 6" id="KW-1133">Transmembrane helix</keyword>
<sequence length="439" mass="47521">MRRATGSLRSWPLAILIISSTSPLLCSALEFTLEPWGTDRPIPGTVVFFNVQRSSGDPQLVDVLLMDNTRGNSSVLFTKHDLAQYSYAGFELPAGIPAGSGYVVRMSDATTTPSSPLKDSAAFQIYPAGTQPSVTSTSSTMSGTVLSLTAALSTGSSDSTSSSTEKSPLPVGAIAGGVVGGVALIALFILLLWCIRRQDRPITMDEVERKRQRKQKKLKETEVISPFTLTEPPPHSPNTYPPSSPEVSTSPSSPSNGQQPGRQRSNSNRMDARAEKARLAQNMRTRDLFSPGGIERLPTELTANSTIGDPSSDEAYTSSSALITTEGSTSSPSKSSRKKGSSKSRLKTHRTNMSDAEKAEGLRKEREKLDRQIAELERRASVGGSRNTTRRRQTSEDDEMLAQLTALREQMQLIDRGRTSVPQEPPPEYYPASIAGSRR</sequence>
<feature type="compositionally biased region" description="Pro residues" evidence="5">
    <location>
        <begin position="231"/>
        <end position="244"/>
    </location>
</feature>
<comment type="subcellular location">
    <subcellularLocation>
        <location evidence="1">Membrane</location>
        <topology evidence="1">Single-pass membrane protein</topology>
    </subcellularLocation>
</comment>
<dbReference type="GO" id="GO:0071944">
    <property type="term" value="C:cell periphery"/>
    <property type="evidence" value="ECO:0007669"/>
    <property type="project" value="UniProtKB-ARBA"/>
</dbReference>
<feature type="region of interest" description="Disordered" evidence="5">
    <location>
        <begin position="415"/>
        <end position="439"/>
    </location>
</feature>
<name>A0A4Y7TGR3_COPMI</name>
<evidence type="ECO:0000313" key="8">
    <source>
        <dbReference type="EMBL" id="TEB33357.1"/>
    </source>
</evidence>
<feature type="compositionally biased region" description="Polar residues" evidence="5">
    <location>
        <begin position="256"/>
        <end position="269"/>
    </location>
</feature>
<dbReference type="AlphaFoldDB" id="A0A4Y7TGR3"/>
<reference evidence="8 9" key="1">
    <citation type="journal article" date="2019" name="Nat. Ecol. Evol.">
        <title>Megaphylogeny resolves global patterns of mushroom evolution.</title>
        <authorList>
            <person name="Varga T."/>
            <person name="Krizsan K."/>
            <person name="Foldi C."/>
            <person name="Dima B."/>
            <person name="Sanchez-Garcia M."/>
            <person name="Sanchez-Ramirez S."/>
            <person name="Szollosi G.J."/>
            <person name="Szarkandi J.G."/>
            <person name="Papp V."/>
            <person name="Albert L."/>
            <person name="Andreopoulos W."/>
            <person name="Angelini C."/>
            <person name="Antonin V."/>
            <person name="Barry K.W."/>
            <person name="Bougher N.L."/>
            <person name="Buchanan P."/>
            <person name="Buyck B."/>
            <person name="Bense V."/>
            <person name="Catcheside P."/>
            <person name="Chovatia M."/>
            <person name="Cooper J."/>
            <person name="Damon W."/>
            <person name="Desjardin D."/>
            <person name="Finy P."/>
            <person name="Geml J."/>
            <person name="Haridas S."/>
            <person name="Hughes K."/>
            <person name="Justo A."/>
            <person name="Karasinski D."/>
            <person name="Kautmanova I."/>
            <person name="Kiss B."/>
            <person name="Kocsube S."/>
            <person name="Kotiranta H."/>
            <person name="LaButti K.M."/>
            <person name="Lechner B.E."/>
            <person name="Liimatainen K."/>
            <person name="Lipzen A."/>
            <person name="Lukacs Z."/>
            <person name="Mihaltcheva S."/>
            <person name="Morgado L.N."/>
            <person name="Niskanen T."/>
            <person name="Noordeloos M.E."/>
            <person name="Ohm R.A."/>
            <person name="Ortiz-Santana B."/>
            <person name="Ovrebo C."/>
            <person name="Racz N."/>
            <person name="Riley R."/>
            <person name="Savchenko A."/>
            <person name="Shiryaev A."/>
            <person name="Soop K."/>
            <person name="Spirin V."/>
            <person name="Szebenyi C."/>
            <person name="Tomsovsky M."/>
            <person name="Tulloss R.E."/>
            <person name="Uehling J."/>
            <person name="Grigoriev I.V."/>
            <person name="Vagvolgyi C."/>
            <person name="Papp T."/>
            <person name="Martin F.M."/>
            <person name="Miettinen O."/>
            <person name="Hibbett D.S."/>
            <person name="Nagy L.G."/>
        </authorList>
    </citation>
    <scope>NUCLEOTIDE SEQUENCE [LARGE SCALE GENOMIC DNA]</scope>
    <source>
        <strain evidence="8 9">FP101781</strain>
    </source>
</reference>
<evidence type="ECO:0008006" key="10">
    <source>
        <dbReference type="Google" id="ProtNLM"/>
    </source>
</evidence>
<keyword evidence="2 6" id="KW-0812">Transmembrane</keyword>
<proteinExistence type="predicted"/>
<keyword evidence="9" id="KW-1185">Reference proteome</keyword>
<evidence type="ECO:0000256" key="3">
    <source>
        <dbReference type="ARBA" id="ARBA00022989"/>
    </source>
</evidence>